<evidence type="ECO:0000256" key="2">
    <source>
        <dbReference type="RuleBase" id="RU366048"/>
    </source>
</evidence>
<feature type="transmembrane region" description="Helical" evidence="2">
    <location>
        <begin position="49"/>
        <end position="68"/>
    </location>
</feature>
<name>S9W4Z4_9TRYP</name>
<keyword evidence="2" id="KW-1133">Transmembrane helix</keyword>
<dbReference type="AlphaFoldDB" id="S9W4Z4"/>
<organism evidence="4 5">
    <name type="scientific">Strigomonas culicis</name>
    <dbReference type="NCBI Taxonomy" id="28005"/>
    <lineage>
        <taxon>Eukaryota</taxon>
        <taxon>Discoba</taxon>
        <taxon>Euglenozoa</taxon>
        <taxon>Kinetoplastea</taxon>
        <taxon>Metakinetoplastina</taxon>
        <taxon>Trypanosomatida</taxon>
        <taxon>Trypanosomatidae</taxon>
        <taxon>Strigomonadinae</taxon>
        <taxon>Strigomonas</taxon>
    </lineage>
</organism>
<dbReference type="PRINTS" id="PR00679">
    <property type="entry name" value="PROHIBITIN"/>
</dbReference>
<evidence type="ECO:0000256" key="1">
    <source>
        <dbReference type="ARBA" id="ARBA00009658"/>
    </source>
</evidence>
<gene>
    <name evidence="4" type="ORF">STCU_03738</name>
</gene>
<dbReference type="InterPro" id="IPR036013">
    <property type="entry name" value="Band_7/SPFH_dom_sf"/>
</dbReference>
<dbReference type="Gene3D" id="3.30.479.30">
    <property type="entry name" value="Band 7 domain"/>
    <property type="match status" value="1"/>
</dbReference>
<reference evidence="4 5" key="1">
    <citation type="journal article" date="2013" name="PLoS ONE">
        <title>Predicting the Proteins of Angomonas deanei, Strigomonas culicis and Their Respective Endosymbionts Reveals New Aspects of the Trypanosomatidae Family.</title>
        <authorList>
            <person name="Motta M.C."/>
            <person name="Martins A.C."/>
            <person name="de Souza S.S."/>
            <person name="Catta-Preta C.M."/>
            <person name="Silva R."/>
            <person name="Klein C.C."/>
            <person name="de Almeida L.G."/>
            <person name="de Lima Cunha O."/>
            <person name="Ciapina L.P."/>
            <person name="Brocchi M."/>
            <person name="Colabardini A.C."/>
            <person name="de Araujo Lima B."/>
            <person name="Machado C.R."/>
            <person name="de Almeida Soares C.M."/>
            <person name="Probst C.M."/>
            <person name="de Menezes C.B."/>
            <person name="Thompson C.E."/>
            <person name="Bartholomeu D.C."/>
            <person name="Gradia D.F."/>
            <person name="Pavoni D.P."/>
            <person name="Grisard E.C."/>
            <person name="Fantinatti-Garboggini F."/>
            <person name="Marchini F.K."/>
            <person name="Rodrigues-Luiz G.F."/>
            <person name="Wagner G."/>
            <person name="Goldman G.H."/>
            <person name="Fietto J.L."/>
            <person name="Elias M.C."/>
            <person name="Goldman M.H."/>
            <person name="Sagot M.F."/>
            <person name="Pereira M."/>
            <person name="Stoco P.H."/>
            <person name="de Mendonca-Neto R.P."/>
            <person name="Teixeira S.M."/>
            <person name="Maciel T.E."/>
            <person name="de Oliveira Mendes T.A."/>
            <person name="Urmenyi T.P."/>
            <person name="de Souza W."/>
            <person name="Schenkman S."/>
            <person name="de Vasconcelos A.T."/>
        </authorList>
    </citation>
    <scope>NUCLEOTIDE SEQUENCE [LARGE SCALE GENOMIC DNA]</scope>
</reference>
<dbReference type="SUPFAM" id="SSF117892">
    <property type="entry name" value="Band 7/SPFH domain"/>
    <property type="match status" value="1"/>
</dbReference>
<feature type="domain" description="Band 7" evidence="3">
    <location>
        <begin position="63"/>
        <end position="224"/>
    </location>
</feature>
<keyword evidence="5" id="KW-1185">Reference proteome</keyword>
<dbReference type="CDD" id="cd03401">
    <property type="entry name" value="SPFH_prohibitin"/>
    <property type="match status" value="1"/>
</dbReference>
<keyword evidence="2" id="KW-0812">Transmembrane</keyword>
<evidence type="ECO:0000313" key="4">
    <source>
        <dbReference type="EMBL" id="EPY30965.1"/>
    </source>
</evidence>
<dbReference type="OrthoDB" id="275637at2759"/>
<comment type="caution">
    <text evidence="4">The sequence shown here is derived from an EMBL/GenBank/DDBJ whole genome shotgun (WGS) entry which is preliminary data.</text>
</comment>
<keyword evidence="2" id="KW-0472">Membrane</keyword>
<dbReference type="Pfam" id="PF01145">
    <property type="entry name" value="Band_7"/>
    <property type="match status" value="1"/>
</dbReference>
<feature type="transmembrane region" description="Helical" evidence="2">
    <location>
        <begin position="13"/>
        <end position="37"/>
    </location>
</feature>
<dbReference type="SMART" id="SM00244">
    <property type="entry name" value="PHB"/>
    <property type="match status" value="1"/>
</dbReference>
<dbReference type="GO" id="GO:0005743">
    <property type="term" value="C:mitochondrial inner membrane"/>
    <property type="evidence" value="ECO:0007669"/>
    <property type="project" value="UniProtKB-SubCell"/>
</dbReference>
<comment type="similarity">
    <text evidence="1 2">Belongs to the prohibitin family.</text>
</comment>
<dbReference type="PANTHER" id="PTHR23222">
    <property type="entry name" value="PROHIBITIN"/>
    <property type="match status" value="1"/>
</dbReference>
<evidence type="ECO:0000259" key="3">
    <source>
        <dbReference type="SMART" id="SM00244"/>
    </source>
</evidence>
<evidence type="ECO:0000313" key="5">
    <source>
        <dbReference type="Proteomes" id="UP000015354"/>
    </source>
</evidence>
<protein>
    <recommendedName>
        <fullName evidence="2">Prohibitin</fullName>
    </recommendedName>
</protein>
<keyword evidence="2" id="KW-0999">Mitochondrion inner membrane</keyword>
<comment type="subcellular location">
    <subcellularLocation>
        <location evidence="2">Mitochondrion inner membrane</location>
    </subcellularLocation>
</comment>
<dbReference type="InterPro" id="IPR001107">
    <property type="entry name" value="Band_7"/>
</dbReference>
<comment type="caution">
    <text evidence="2">Lacks conserved residue(s) required for the propagation of feature annotation.</text>
</comment>
<sequence length="310" mass="34988">MLTSSLFYAYSDIFTLLFSTLSFFLTPSICTFALFVFFFSIMSKLLQRLAVGTVAAGVGLYSCCFVVYPGEACILYNKVNGLKDSVYGEGLQCRILGLDDIMRFNTRIRPRTLQTMTGTKDLQMVNIRLRVLFRPMADRLPQLYRTFGIDYDERILPSVSNEILKAVVAEYKAEELIQKRDVVSARIYQLMQTKVNQFGLLIEDLSLVDIQFGQDFMAAVEKKQVAQQEAERYRYVVQENEQKRQAAVVRAEGEAESARLISGAFAKSGLGLLELRRIEAAVDVAEDLAGMANTTFLPRSANMFLNTKNL</sequence>
<keyword evidence="2" id="KW-0496">Mitochondrion</keyword>
<dbReference type="Proteomes" id="UP000015354">
    <property type="component" value="Unassembled WGS sequence"/>
</dbReference>
<dbReference type="EMBL" id="ATMH01003738">
    <property type="protein sequence ID" value="EPY30965.1"/>
    <property type="molecule type" value="Genomic_DNA"/>
</dbReference>
<dbReference type="PANTHER" id="PTHR23222:SF0">
    <property type="entry name" value="PROHIBITIN 1"/>
    <property type="match status" value="1"/>
</dbReference>
<accession>S9W4Z4</accession>
<dbReference type="GO" id="GO:0007005">
    <property type="term" value="P:mitochondrion organization"/>
    <property type="evidence" value="ECO:0007669"/>
    <property type="project" value="TreeGrafter"/>
</dbReference>
<dbReference type="InterPro" id="IPR000163">
    <property type="entry name" value="Prohibitin"/>
</dbReference>
<proteinExistence type="inferred from homology"/>